<feature type="compositionally biased region" description="Polar residues" evidence="1">
    <location>
        <begin position="1"/>
        <end position="11"/>
    </location>
</feature>
<evidence type="ECO:0000313" key="2">
    <source>
        <dbReference type="EMBL" id="KAL3288312.1"/>
    </source>
</evidence>
<keyword evidence="3" id="KW-1185">Reference proteome</keyword>
<evidence type="ECO:0000256" key="1">
    <source>
        <dbReference type="SAM" id="MobiDB-lite"/>
    </source>
</evidence>
<feature type="non-terminal residue" evidence="2">
    <location>
        <position position="73"/>
    </location>
</feature>
<protein>
    <submittedName>
        <fullName evidence="2">Uncharacterized protein</fullName>
    </submittedName>
</protein>
<feature type="non-terminal residue" evidence="2">
    <location>
        <position position="1"/>
    </location>
</feature>
<evidence type="ECO:0000313" key="3">
    <source>
        <dbReference type="Proteomes" id="UP001516400"/>
    </source>
</evidence>
<reference evidence="2 3" key="1">
    <citation type="journal article" date="2021" name="BMC Biol.">
        <title>Horizontally acquired antibacterial genes associated with adaptive radiation of ladybird beetles.</title>
        <authorList>
            <person name="Li H.S."/>
            <person name="Tang X.F."/>
            <person name="Huang Y.H."/>
            <person name="Xu Z.Y."/>
            <person name="Chen M.L."/>
            <person name="Du X.Y."/>
            <person name="Qiu B.Y."/>
            <person name="Chen P.T."/>
            <person name="Zhang W."/>
            <person name="Slipinski A."/>
            <person name="Escalona H.E."/>
            <person name="Waterhouse R.M."/>
            <person name="Zwick A."/>
            <person name="Pang H."/>
        </authorList>
    </citation>
    <scope>NUCLEOTIDE SEQUENCE [LARGE SCALE GENOMIC DNA]</scope>
    <source>
        <strain evidence="2">SYSU2018</strain>
    </source>
</reference>
<dbReference type="AlphaFoldDB" id="A0ABD2PC85"/>
<accession>A0ABD2PC85</accession>
<feature type="region of interest" description="Disordered" evidence="1">
    <location>
        <begin position="1"/>
        <end position="20"/>
    </location>
</feature>
<proteinExistence type="predicted"/>
<name>A0ABD2PC85_9CUCU</name>
<dbReference type="Proteomes" id="UP001516400">
    <property type="component" value="Unassembled WGS sequence"/>
</dbReference>
<dbReference type="EMBL" id="JABFTP020000185">
    <property type="protein sequence ID" value="KAL3288312.1"/>
    <property type="molecule type" value="Genomic_DNA"/>
</dbReference>
<comment type="caution">
    <text evidence="2">The sequence shown here is derived from an EMBL/GenBank/DDBJ whole genome shotgun (WGS) entry which is preliminary data.</text>
</comment>
<organism evidence="2 3">
    <name type="scientific">Cryptolaemus montrouzieri</name>
    <dbReference type="NCBI Taxonomy" id="559131"/>
    <lineage>
        <taxon>Eukaryota</taxon>
        <taxon>Metazoa</taxon>
        <taxon>Ecdysozoa</taxon>
        <taxon>Arthropoda</taxon>
        <taxon>Hexapoda</taxon>
        <taxon>Insecta</taxon>
        <taxon>Pterygota</taxon>
        <taxon>Neoptera</taxon>
        <taxon>Endopterygota</taxon>
        <taxon>Coleoptera</taxon>
        <taxon>Polyphaga</taxon>
        <taxon>Cucujiformia</taxon>
        <taxon>Coccinelloidea</taxon>
        <taxon>Coccinellidae</taxon>
        <taxon>Scymninae</taxon>
        <taxon>Scymnini</taxon>
        <taxon>Cryptolaemus</taxon>
    </lineage>
</organism>
<sequence>EKYSRPNNNISPLHKSSRPLNDIYPHIYKEHSDQDYIDKYLENNFDKSLRYRRQLAEDVQVSPQSTKGNIEVQ</sequence>
<gene>
    <name evidence="2" type="ORF">HHI36_002760</name>
</gene>